<dbReference type="InterPro" id="IPR018062">
    <property type="entry name" value="HTH_AraC-typ_CS"/>
</dbReference>
<dbReference type="PROSITE" id="PS01124">
    <property type="entry name" value="HTH_ARAC_FAMILY_2"/>
    <property type="match status" value="1"/>
</dbReference>
<dbReference type="Pfam" id="PF02311">
    <property type="entry name" value="AraC_binding"/>
    <property type="match status" value="1"/>
</dbReference>
<evidence type="ECO:0000256" key="1">
    <source>
        <dbReference type="ARBA" id="ARBA00023015"/>
    </source>
</evidence>
<dbReference type="PROSITE" id="PS00041">
    <property type="entry name" value="HTH_ARAC_FAMILY_1"/>
    <property type="match status" value="1"/>
</dbReference>
<comment type="caution">
    <text evidence="5">The sequence shown here is derived from an EMBL/GenBank/DDBJ whole genome shotgun (WGS) entry which is preliminary data.</text>
</comment>
<dbReference type="InterPro" id="IPR020449">
    <property type="entry name" value="Tscrpt_reg_AraC-type_HTH"/>
</dbReference>
<dbReference type="AlphaFoldDB" id="A0A9D2NY59"/>
<evidence type="ECO:0000313" key="5">
    <source>
        <dbReference type="EMBL" id="HJC39485.1"/>
    </source>
</evidence>
<keyword evidence="2" id="KW-0238">DNA-binding</keyword>
<reference evidence="5" key="2">
    <citation type="submission" date="2021-04" db="EMBL/GenBank/DDBJ databases">
        <authorList>
            <person name="Gilroy R."/>
        </authorList>
    </citation>
    <scope>NUCLEOTIDE SEQUENCE</scope>
    <source>
        <strain evidence="5">ChiGjej1B1-1692</strain>
    </source>
</reference>
<evidence type="ECO:0000256" key="2">
    <source>
        <dbReference type="ARBA" id="ARBA00023125"/>
    </source>
</evidence>
<dbReference type="GO" id="GO:0003700">
    <property type="term" value="F:DNA-binding transcription factor activity"/>
    <property type="evidence" value="ECO:0007669"/>
    <property type="project" value="InterPro"/>
</dbReference>
<keyword evidence="3" id="KW-0804">Transcription</keyword>
<dbReference type="InterPro" id="IPR009057">
    <property type="entry name" value="Homeodomain-like_sf"/>
</dbReference>
<dbReference type="InterPro" id="IPR018060">
    <property type="entry name" value="HTH_AraC"/>
</dbReference>
<dbReference type="InterPro" id="IPR003313">
    <property type="entry name" value="AraC-bd"/>
</dbReference>
<organism evidence="5 6">
    <name type="scientific">Candidatus Mediterraneibacter faecigallinarum</name>
    <dbReference type="NCBI Taxonomy" id="2838669"/>
    <lineage>
        <taxon>Bacteria</taxon>
        <taxon>Bacillati</taxon>
        <taxon>Bacillota</taxon>
        <taxon>Clostridia</taxon>
        <taxon>Lachnospirales</taxon>
        <taxon>Lachnospiraceae</taxon>
        <taxon>Mediterraneibacter</taxon>
    </lineage>
</organism>
<dbReference type="SUPFAM" id="SSF51215">
    <property type="entry name" value="Regulatory protein AraC"/>
    <property type="match status" value="1"/>
</dbReference>
<dbReference type="Proteomes" id="UP000823894">
    <property type="component" value="Unassembled WGS sequence"/>
</dbReference>
<dbReference type="PRINTS" id="PR00032">
    <property type="entry name" value="HTHARAC"/>
</dbReference>
<dbReference type="SMART" id="SM00342">
    <property type="entry name" value="HTH_ARAC"/>
    <property type="match status" value="1"/>
</dbReference>
<dbReference type="PANTHER" id="PTHR43280:SF34">
    <property type="entry name" value="ARAC-FAMILY TRANSCRIPTIONAL REGULATOR"/>
    <property type="match status" value="1"/>
</dbReference>
<proteinExistence type="predicted"/>
<evidence type="ECO:0000256" key="3">
    <source>
        <dbReference type="ARBA" id="ARBA00023163"/>
    </source>
</evidence>
<evidence type="ECO:0000313" key="6">
    <source>
        <dbReference type="Proteomes" id="UP000823894"/>
    </source>
</evidence>
<feature type="domain" description="HTH araC/xylS-type" evidence="4">
    <location>
        <begin position="190"/>
        <end position="287"/>
    </location>
</feature>
<dbReference type="InterPro" id="IPR014710">
    <property type="entry name" value="RmlC-like_jellyroll"/>
</dbReference>
<dbReference type="EMBL" id="DWWK01000171">
    <property type="protein sequence ID" value="HJC39485.1"/>
    <property type="molecule type" value="Genomic_DNA"/>
</dbReference>
<name>A0A9D2NY59_9FIRM</name>
<protein>
    <submittedName>
        <fullName evidence="5">AraC family transcriptional regulator</fullName>
    </submittedName>
</protein>
<dbReference type="Gene3D" id="1.10.10.60">
    <property type="entry name" value="Homeodomain-like"/>
    <property type="match status" value="2"/>
</dbReference>
<dbReference type="InterPro" id="IPR037923">
    <property type="entry name" value="HTH-like"/>
</dbReference>
<sequence length="288" mass="34027">MILSKLHKDEFSQRQTMIRSDFECFHYLDSFPPDVEFHEHEFYEVFFFLSGNVSYNIEGRTYLLRPGDILLTDNQDIHRPEVRPGKPYERYVVWITPSFLVELEKYGPRLTDCFKDASQKEYKLIRPDGKAVAHLKSILDKIVDCRESTEFGSSTLEFIYLCEFMVFLNRAYFATPDMISKDITENEKINKVVSYINDNLEEDLTLERLAEVCFISKSYLSHQFKEYTGLTVFQFIIKKRLTVARNMIREGIPVMEACMRCGFNDYSNFHKAFRKEFGSSPKEFRPNK</sequence>
<dbReference type="Gene3D" id="2.60.120.10">
    <property type="entry name" value="Jelly Rolls"/>
    <property type="match status" value="1"/>
</dbReference>
<keyword evidence="1" id="KW-0805">Transcription regulation</keyword>
<reference evidence="5" key="1">
    <citation type="journal article" date="2021" name="PeerJ">
        <title>Extensive microbial diversity within the chicken gut microbiome revealed by metagenomics and culture.</title>
        <authorList>
            <person name="Gilroy R."/>
            <person name="Ravi A."/>
            <person name="Getino M."/>
            <person name="Pursley I."/>
            <person name="Horton D.L."/>
            <person name="Alikhan N.F."/>
            <person name="Baker D."/>
            <person name="Gharbi K."/>
            <person name="Hall N."/>
            <person name="Watson M."/>
            <person name="Adriaenssens E.M."/>
            <person name="Foster-Nyarko E."/>
            <person name="Jarju S."/>
            <person name="Secka A."/>
            <person name="Antonio M."/>
            <person name="Oren A."/>
            <person name="Chaudhuri R.R."/>
            <person name="La Ragione R."/>
            <person name="Hildebrand F."/>
            <person name="Pallen M.J."/>
        </authorList>
    </citation>
    <scope>NUCLEOTIDE SEQUENCE</scope>
    <source>
        <strain evidence="5">ChiGjej1B1-1692</strain>
    </source>
</reference>
<dbReference type="Pfam" id="PF12833">
    <property type="entry name" value="HTH_18"/>
    <property type="match status" value="1"/>
</dbReference>
<dbReference type="PANTHER" id="PTHR43280">
    <property type="entry name" value="ARAC-FAMILY TRANSCRIPTIONAL REGULATOR"/>
    <property type="match status" value="1"/>
</dbReference>
<accession>A0A9D2NY59</accession>
<dbReference type="SUPFAM" id="SSF46689">
    <property type="entry name" value="Homeodomain-like"/>
    <property type="match status" value="2"/>
</dbReference>
<evidence type="ECO:0000259" key="4">
    <source>
        <dbReference type="PROSITE" id="PS01124"/>
    </source>
</evidence>
<gene>
    <name evidence="5" type="ORF">H9757_10575</name>
</gene>
<dbReference type="GO" id="GO:0043565">
    <property type="term" value="F:sequence-specific DNA binding"/>
    <property type="evidence" value="ECO:0007669"/>
    <property type="project" value="InterPro"/>
</dbReference>